<proteinExistence type="predicted"/>
<gene>
    <name evidence="3" type="ORF">GCM10012286_21720</name>
</gene>
<reference evidence="4" key="1">
    <citation type="journal article" date="2019" name="Int. J. Syst. Evol. Microbiol.">
        <title>The Global Catalogue of Microorganisms (GCM) 10K type strain sequencing project: providing services to taxonomists for standard genome sequencing and annotation.</title>
        <authorList>
            <consortium name="The Broad Institute Genomics Platform"/>
            <consortium name="The Broad Institute Genome Sequencing Center for Infectious Disease"/>
            <person name="Wu L."/>
            <person name="Ma J."/>
        </authorList>
    </citation>
    <scope>NUCLEOTIDE SEQUENCE [LARGE SCALE GENOMIC DNA]</scope>
    <source>
        <strain evidence="4">CGMCC 4.7349</strain>
    </source>
</reference>
<comment type="caution">
    <text evidence="3">The sequence shown here is derived from an EMBL/GenBank/DDBJ whole genome shotgun (WGS) entry which is preliminary data.</text>
</comment>
<evidence type="ECO:0008006" key="5">
    <source>
        <dbReference type="Google" id="ProtNLM"/>
    </source>
</evidence>
<evidence type="ECO:0000313" key="4">
    <source>
        <dbReference type="Proteomes" id="UP000656881"/>
    </source>
</evidence>
<accession>A0ABQ2LPU3</accession>
<evidence type="ECO:0000256" key="2">
    <source>
        <dbReference type="SAM" id="SignalP"/>
    </source>
</evidence>
<dbReference type="RefSeq" id="WP_164326944.1">
    <property type="nucleotide sequence ID" value="NZ_BMNG01000004.1"/>
</dbReference>
<feature type="region of interest" description="Disordered" evidence="1">
    <location>
        <begin position="26"/>
        <end position="52"/>
    </location>
</feature>
<name>A0ABQ2LPU3_9ACTN</name>
<dbReference type="EMBL" id="BMNG01000004">
    <property type="protein sequence ID" value="GGO41633.1"/>
    <property type="molecule type" value="Genomic_DNA"/>
</dbReference>
<feature type="signal peptide" evidence="2">
    <location>
        <begin position="1"/>
        <end position="25"/>
    </location>
</feature>
<dbReference type="Proteomes" id="UP000656881">
    <property type="component" value="Unassembled WGS sequence"/>
</dbReference>
<evidence type="ECO:0000256" key="1">
    <source>
        <dbReference type="SAM" id="MobiDB-lite"/>
    </source>
</evidence>
<protein>
    <recommendedName>
        <fullName evidence="5">Lipoprotein</fullName>
    </recommendedName>
</protein>
<keyword evidence="4" id="KW-1185">Reference proteome</keyword>
<sequence length="186" mass="19645">MRHVSRTGRLIALCLAAALLPGCGAGESTPRPDHDSEQTAPPLCPGVNVSGLGDPDGSDPVAKSYRVLAEPVYKAACAGDYRRLARLIDSVPGGAQHFATNTCQGCDGSEIVDMWRNDYGLDLTELARLLETPPHGTQGGVLYLRGNHLAVFGRGWSGGPASWSGFYPDCRADELCAMDSKLADTS</sequence>
<keyword evidence="2" id="KW-0732">Signal</keyword>
<evidence type="ECO:0000313" key="3">
    <source>
        <dbReference type="EMBL" id="GGO41633.1"/>
    </source>
</evidence>
<feature type="chain" id="PRO_5046735504" description="Lipoprotein" evidence="2">
    <location>
        <begin position="26"/>
        <end position="186"/>
    </location>
</feature>
<organism evidence="3 4">
    <name type="scientific">Streptomyces lasiicapitis</name>
    <dbReference type="NCBI Taxonomy" id="1923961"/>
    <lineage>
        <taxon>Bacteria</taxon>
        <taxon>Bacillati</taxon>
        <taxon>Actinomycetota</taxon>
        <taxon>Actinomycetes</taxon>
        <taxon>Kitasatosporales</taxon>
        <taxon>Streptomycetaceae</taxon>
        <taxon>Streptomyces</taxon>
    </lineage>
</organism>